<sequence>MEFNLEFWVQTAITLALGTGGVSVFTVWRDGRKAEAETKKTNSEATGTDANTALTNQQWMSEEIGRLKEAREEEGKISLTRKRAGSKLYRYMVNHETWDNQVIEELAKVGVTIPRPPHLQLTQEELDALEV</sequence>
<proteinExistence type="predicted"/>
<evidence type="ECO:0000313" key="2">
    <source>
        <dbReference type="Proteomes" id="UP000223856"/>
    </source>
</evidence>
<dbReference type="KEGG" id="vg:40079191"/>
<dbReference type="GeneID" id="40079191"/>
<protein>
    <submittedName>
        <fullName evidence="1">Uncharacterized protein</fullName>
    </submittedName>
</protein>
<accession>A0A142KBE7</accession>
<reference evidence="1 2" key="1">
    <citation type="submission" date="2016-03" db="EMBL/GenBank/DDBJ databases">
        <authorList>
            <person name="Green D.E."/>
            <person name="Kennedy B.V."/>
            <person name="Kocak B.Z."/>
            <person name="Moretti M.L."/>
            <person name="Onelangsy F.L."/>
            <person name="Mezghani N.A."/>
            <person name="Thompson P.K."/>
            <person name="Ulbrich M.C."/>
            <person name="Furbee E.C."/>
            <person name="Grubb S.R."/>
            <person name="Warner M.H."/>
            <person name="Montgomery M.T."/>
            <person name="Garlena R.A."/>
            <person name="Russell D.A."/>
            <person name="Pope W.H."/>
            <person name="Jacobs-Sera D."/>
            <person name="Hendrix R.W."/>
            <person name="Hatfull G.F."/>
        </authorList>
    </citation>
    <scope>NUCLEOTIDE SEQUENCE [LARGE SCALE GENOMIC DNA]</scope>
</reference>
<organism evidence="1 2">
    <name type="scientific">Gordonia phage Katyusha</name>
    <dbReference type="NCBI Taxonomy" id="1821555"/>
    <lineage>
        <taxon>Viruses</taxon>
        <taxon>Duplodnaviria</taxon>
        <taxon>Heunggongvirae</taxon>
        <taxon>Uroviricota</taxon>
        <taxon>Caudoviricetes</taxon>
        <taxon>Demosthenesvirus</taxon>
        <taxon>Demosthenesvirus katyusha</taxon>
    </lineage>
</organism>
<dbReference type="EMBL" id="KU963258">
    <property type="protein sequence ID" value="AMS03430.1"/>
    <property type="molecule type" value="Genomic_DNA"/>
</dbReference>
<dbReference type="Proteomes" id="UP000223856">
    <property type="component" value="Segment"/>
</dbReference>
<evidence type="ECO:0000313" key="1">
    <source>
        <dbReference type="EMBL" id="AMS03430.1"/>
    </source>
</evidence>
<dbReference type="RefSeq" id="YP_009603311.1">
    <property type="nucleotide sequence ID" value="NC_041950.1"/>
</dbReference>
<name>A0A142KBE7_9CAUD</name>
<keyword evidence="2" id="KW-1185">Reference proteome</keyword>
<gene>
    <name evidence="1" type="primary">37</name>
    <name evidence="1" type="ORF">SEA_KATYUSHA_37</name>
</gene>